<dbReference type="SUPFAM" id="SSF46689">
    <property type="entry name" value="Homeodomain-like"/>
    <property type="match status" value="1"/>
</dbReference>
<dbReference type="SUPFAM" id="SSF48498">
    <property type="entry name" value="Tetracyclin repressor-like, C-terminal domain"/>
    <property type="match status" value="1"/>
</dbReference>
<dbReference type="InterPro" id="IPR050109">
    <property type="entry name" value="HTH-type_TetR-like_transc_reg"/>
</dbReference>
<organism evidence="5 6">
    <name type="scientific">Pseudolysinimonas yzui</name>
    <dbReference type="NCBI Taxonomy" id="2708254"/>
    <lineage>
        <taxon>Bacteria</taxon>
        <taxon>Bacillati</taxon>
        <taxon>Actinomycetota</taxon>
        <taxon>Actinomycetes</taxon>
        <taxon>Micrococcales</taxon>
        <taxon>Microbacteriaceae</taxon>
        <taxon>Pseudolysinimonas</taxon>
    </lineage>
</organism>
<protein>
    <submittedName>
        <fullName evidence="5">TetR family transcriptional regulator</fullName>
    </submittedName>
</protein>
<dbReference type="RefSeq" id="WP_191283715.1">
    <property type="nucleotide sequence ID" value="NZ_BNAI01000005.1"/>
</dbReference>
<evidence type="ECO:0000256" key="3">
    <source>
        <dbReference type="ARBA" id="ARBA00023163"/>
    </source>
</evidence>
<proteinExistence type="predicted"/>
<name>A0A8J3GS01_9MICO</name>
<dbReference type="Proteomes" id="UP000617531">
    <property type="component" value="Unassembled WGS sequence"/>
</dbReference>
<gene>
    <name evidence="5" type="ORF">GCM10011600_23600</name>
</gene>
<keyword evidence="1" id="KW-0805">Transcription regulation</keyword>
<dbReference type="InterPro" id="IPR036271">
    <property type="entry name" value="Tet_transcr_reg_TetR-rel_C_sf"/>
</dbReference>
<evidence type="ECO:0000256" key="1">
    <source>
        <dbReference type="ARBA" id="ARBA00023015"/>
    </source>
</evidence>
<dbReference type="PANTHER" id="PTHR30055:SF239">
    <property type="entry name" value="TRANSCRIPTIONAL REGULATORY PROTEIN"/>
    <property type="match status" value="1"/>
</dbReference>
<reference evidence="5" key="1">
    <citation type="journal article" date="2014" name="Int. J. Syst. Evol. Microbiol.">
        <title>Complete genome sequence of Corynebacterium casei LMG S-19264T (=DSM 44701T), isolated from a smear-ripened cheese.</title>
        <authorList>
            <consortium name="US DOE Joint Genome Institute (JGI-PGF)"/>
            <person name="Walter F."/>
            <person name="Albersmeier A."/>
            <person name="Kalinowski J."/>
            <person name="Ruckert C."/>
        </authorList>
    </citation>
    <scope>NUCLEOTIDE SEQUENCE</scope>
    <source>
        <strain evidence="5">CGMCC 1.16548</strain>
    </source>
</reference>
<sequence length="189" mass="19888">MPRAGVTTARVVEEAELLADEVGLADVTLAQIAGRLDVKVPSLYKHVAGLDALHALVEARAKADLADALGRAAVGVAGDDAVDALADAYRDWARRHPGRYSATLKAPDPDDEPAQVASARAVQVVFDALAGYGLTGEAAIDATRAFRAALHGFVALEAAGGFGLPQNVDRSFHKLVDALKRSLRDWDKL</sequence>
<keyword evidence="3" id="KW-0804">Transcription</keyword>
<dbReference type="InterPro" id="IPR025996">
    <property type="entry name" value="MT1864/Rv1816-like_C"/>
</dbReference>
<keyword evidence="2" id="KW-0238">DNA-binding</keyword>
<evidence type="ECO:0000313" key="5">
    <source>
        <dbReference type="EMBL" id="GHF21854.1"/>
    </source>
</evidence>
<evidence type="ECO:0000313" key="6">
    <source>
        <dbReference type="Proteomes" id="UP000617531"/>
    </source>
</evidence>
<dbReference type="GO" id="GO:0000976">
    <property type="term" value="F:transcription cis-regulatory region binding"/>
    <property type="evidence" value="ECO:0007669"/>
    <property type="project" value="TreeGrafter"/>
</dbReference>
<reference evidence="5" key="2">
    <citation type="submission" date="2020-09" db="EMBL/GenBank/DDBJ databases">
        <authorList>
            <person name="Sun Q."/>
            <person name="Zhou Y."/>
        </authorList>
    </citation>
    <scope>NUCLEOTIDE SEQUENCE</scope>
    <source>
        <strain evidence="5">CGMCC 1.16548</strain>
    </source>
</reference>
<dbReference type="AlphaFoldDB" id="A0A8J3GS01"/>
<dbReference type="Gene3D" id="1.10.357.10">
    <property type="entry name" value="Tetracycline Repressor, domain 2"/>
    <property type="match status" value="1"/>
</dbReference>
<dbReference type="Gene3D" id="1.10.10.60">
    <property type="entry name" value="Homeodomain-like"/>
    <property type="match status" value="1"/>
</dbReference>
<dbReference type="GO" id="GO:0003700">
    <property type="term" value="F:DNA-binding transcription factor activity"/>
    <property type="evidence" value="ECO:0007669"/>
    <property type="project" value="TreeGrafter"/>
</dbReference>
<dbReference type="InterPro" id="IPR009057">
    <property type="entry name" value="Homeodomain-like_sf"/>
</dbReference>
<accession>A0A8J3GS01</accession>
<feature type="domain" description="HTH-type transcriptional regulator MT1864/Rv1816-like C-terminal" evidence="4">
    <location>
        <begin position="83"/>
        <end position="179"/>
    </location>
</feature>
<keyword evidence="6" id="KW-1185">Reference proteome</keyword>
<dbReference type="EMBL" id="BNAI01000005">
    <property type="protein sequence ID" value="GHF21854.1"/>
    <property type="molecule type" value="Genomic_DNA"/>
</dbReference>
<dbReference type="PANTHER" id="PTHR30055">
    <property type="entry name" value="HTH-TYPE TRANSCRIPTIONAL REGULATOR RUTR"/>
    <property type="match status" value="1"/>
</dbReference>
<comment type="caution">
    <text evidence="5">The sequence shown here is derived from an EMBL/GenBank/DDBJ whole genome shotgun (WGS) entry which is preliminary data.</text>
</comment>
<dbReference type="Pfam" id="PF13305">
    <property type="entry name" value="TetR_C_33"/>
    <property type="match status" value="1"/>
</dbReference>
<evidence type="ECO:0000259" key="4">
    <source>
        <dbReference type="Pfam" id="PF13305"/>
    </source>
</evidence>
<evidence type="ECO:0000256" key="2">
    <source>
        <dbReference type="ARBA" id="ARBA00023125"/>
    </source>
</evidence>